<dbReference type="EMBL" id="SMYO01000008">
    <property type="protein sequence ID" value="TDK59731.1"/>
    <property type="molecule type" value="Genomic_DNA"/>
</dbReference>
<sequence>MLSLEQCHLILEYIDGLVVVDKDAKIIYMNQKTADSIKVDLKEIIGKHVHDVIPTTKIHKTVEMKTPAIADPYFLENATLISTRYPIYEKDGTFFGVVEYDLFDNYDLLNNFVKKIESLIGIIHLLFITKFFRKQPPELGLGDSENFAS</sequence>
<dbReference type="SUPFAM" id="SSF55785">
    <property type="entry name" value="PYP-like sensor domain (PAS domain)"/>
    <property type="match status" value="1"/>
</dbReference>
<organism evidence="2 3">
    <name type="scientific">Bacillus salipaludis</name>
    <dbReference type="NCBI Taxonomy" id="2547811"/>
    <lineage>
        <taxon>Bacteria</taxon>
        <taxon>Bacillati</taxon>
        <taxon>Bacillota</taxon>
        <taxon>Bacilli</taxon>
        <taxon>Bacillales</taxon>
        <taxon>Bacillaceae</taxon>
        <taxon>Bacillus</taxon>
    </lineage>
</organism>
<name>A0A4R5VN82_9BACI</name>
<protein>
    <submittedName>
        <fullName evidence="2">PAS domain-containing protein</fullName>
    </submittedName>
</protein>
<dbReference type="RefSeq" id="WP_133336352.1">
    <property type="nucleotide sequence ID" value="NZ_SMYO01000008.1"/>
</dbReference>
<dbReference type="AlphaFoldDB" id="A0A4R5VN82"/>
<gene>
    <name evidence="2" type="ORF">E2K98_17540</name>
</gene>
<dbReference type="Proteomes" id="UP000295132">
    <property type="component" value="Unassembled WGS sequence"/>
</dbReference>
<dbReference type="Pfam" id="PF08448">
    <property type="entry name" value="PAS_4"/>
    <property type="match status" value="1"/>
</dbReference>
<reference evidence="2 3" key="1">
    <citation type="submission" date="2019-03" db="EMBL/GenBank/DDBJ databases">
        <title>Bacillus niacini sp. nov. a Nicotinate-Metabolizing Mesophile Isolated from Soil.</title>
        <authorList>
            <person name="Zhang G."/>
        </authorList>
    </citation>
    <scope>NUCLEOTIDE SEQUENCE [LARGE SCALE GENOMIC DNA]</scope>
    <source>
        <strain evidence="2 3">WN066</strain>
    </source>
</reference>
<evidence type="ECO:0000313" key="2">
    <source>
        <dbReference type="EMBL" id="TDK59731.1"/>
    </source>
</evidence>
<evidence type="ECO:0000259" key="1">
    <source>
        <dbReference type="Pfam" id="PF08448"/>
    </source>
</evidence>
<dbReference type="InterPro" id="IPR035965">
    <property type="entry name" value="PAS-like_dom_sf"/>
</dbReference>
<proteinExistence type="predicted"/>
<evidence type="ECO:0000313" key="3">
    <source>
        <dbReference type="Proteomes" id="UP000295132"/>
    </source>
</evidence>
<feature type="domain" description="PAS fold-4" evidence="1">
    <location>
        <begin position="15"/>
        <end position="56"/>
    </location>
</feature>
<comment type="caution">
    <text evidence="2">The sequence shown here is derived from an EMBL/GenBank/DDBJ whole genome shotgun (WGS) entry which is preliminary data.</text>
</comment>
<dbReference type="CDD" id="cd18773">
    <property type="entry name" value="PDC1_HK_sensor"/>
    <property type="match status" value="1"/>
</dbReference>
<accession>A0A4R5VN82</accession>
<dbReference type="Gene3D" id="3.30.450.20">
    <property type="entry name" value="PAS domain"/>
    <property type="match status" value="1"/>
</dbReference>
<dbReference type="InterPro" id="IPR013656">
    <property type="entry name" value="PAS_4"/>
</dbReference>